<feature type="transmembrane region" description="Helical" evidence="3">
    <location>
        <begin position="83"/>
        <end position="100"/>
    </location>
</feature>
<evidence type="ECO:0000313" key="5">
    <source>
        <dbReference type="Proteomes" id="UP000294902"/>
    </source>
</evidence>
<evidence type="ECO:0000256" key="2">
    <source>
        <dbReference type="PIRNR" id="PIRNR016661"/>
    </source>
</evidence>
<name>A0A4R3MIX6_9FIRM</name>
<dbReference type="PANTHER" id="PTHR34295:SF1">
    <property type="entry name" value="BIOTIN TRANSPORTER BIOY"/>
    <property type="match status" value="1"/>
</dbReference>
<dbReference type="GO" id="GO:0005886">
    <property type="term" value="C:plasma membrane"/>
    <property type="evidence" value="ECO:0007669"/>
    <property type="project" value="UniProtKB-SubCell"/>
</dbReference>
<evidence type="ECO:0000313" key="4">
    <source>
        <dbReference type="EMBL" id="TCT14214.1"/>
    </source>
</evidence>
<evidence type="ECO:0000256" key="3">
    <source>
        <dbReference type="SAM" id="Phobius"/>
    </source>
</evidence>
<evidence type="ECO:0000256" key="1">
    <source>
        <dbReference type="ARBA" id="ARBA00010692"/>
    </source>
</evidence>
<dbReference type="PANTHER" id="PTHR34295">
    <property type="entry name" value="BIOTIN TRANSPORTER BIOY"/>
    <property type="match status" value="1"/>
</dbReference>
<comment type="subcellular location">
    <subcellularLocation>
        <location evidence="2">Cell membrane</location>
        <topology evidence="2">Multi-pass membrane protein</topology>
    </subcellularLocation>
</comment>
<dbReference type="EMBL" id="SMAL01000006">
    <property type="protein sequence ID" value="TCT14214.1"/>
    <property type="molecule type" value="Genomic_DNA"/>
</dbReference>
<proteinExistence type="inferred from homology"/>
<feature type="transmembrane region" description="Helical" evidence="3">
    <location>
        <begin position="112"/>
        <end position="132"/>
    </location>
</feature>
<dbReference type="OrthoDB" id="9803495at2"/>
<keyword evidence="2 3" id="KW-0472">Membrane</keyword>
<keyword evidence="2" id="KW-0813">Transport</keyword>
<keyword evidence="5" id="KW-1185">Reference proteome</keyword>
<comment type="caution">
    <text evidence="4">The sequence shown here is derived from an EMBL/GenBank/DDBJ whole genome shotgun (WGS) entry which is preliminary data.</text>
</comment>
<dbReference type="RefSeq" id="WP_132252437.1">
    <property type="nucleotide sequence ID" value="NZ_SMAL01000006.1"/>
</dbReference>
<accession>A0A4R3MIX6</accession>
<keyword evidence="2" id="KW-1003">Cell membrane</keyword>
<dbReference type="PIRSF" id="PIRSF016661">
    <property type="entry name" value="BioY"/>
    <property type="match status" value="1"/>
</dbReference>
<organism evidence="4 5">
    <name type="scientific">Natranaerovirga pectinivora</name>
    <dbReference type="NCBI Taxonomy" id="682400"/>
    <lineage>
        <taxon>Bacteria</taxon>
        <taxon>Bacillati</taxon>
        <taxon>Bacillota</taxon>
        <taxon>Clostridia</taxon>
        <taxon>Lachnospirales</taxon>
        <taxon>Natranaerovirgaceae</taxon>
        <taxon>Natranaerovirga</taxon>
    </lineage>
</organism>
<protein>
    <recommendedName>
        <fullName evidence="2">Biotin transporter</fullName>
    </recommendedName>
</protein>
<feature type="transmembrane region" description="Helical" evidence="3">
    <location>
        <begin position="38"/>
        <end position="71"/>
    </location>
</feature>
<dbReference type="Proteomes" id="UP000294902">
    <property type="component" value="Unassembled WGS sequence"/>
</dbReference>
<dbReference type="GO" id="GO:0015225">
    <property type="term" value="F:biotin transmembrane transporter activity"/>
    <property type="evidence" value="ECO:0007669"/>
    <property type="project" value="UniProtKB-UniRule"/>
</dbReference>
<dbReference type="AlphaFoldDB" id="A0A4R3MIX6"/>
<sequence length="197" mass="21596">MNLKTKDIVQVALFAALTAVGAFITIPFPFVPFTLQSFFTAFAGVLLGAKLGMLSQLVYVVVGLVGVPVFTKGGGPGYIFETSFGYLIGFIVGAYVIGKLSERVTKMTVQKLFLIIMTGILVVYMIGVPYLYMIMRLYIKSDVAISWAVRVGFTTTIGGDIVKSIIVAFIGFKIVPILSRQNLISRRGFHELRIHNK</sequence>
<keyword evidence="3" id="KW-0812">Transmembrane</keyword>
<gene>
    <name evidence="4" type="ORF">EDC18_10610</name>
</gene>
<keyword evidence="3" id="KW-1133">Transmembrane helix</keyword>
<feature type="transmembrane region" description="Helical" evidence="3">
    <location>
        <begin position="12"/>
        <end position="31"/>
    </location>
</feature>
<feature type="transmembrane region" description="Helical" evidence="3">
    <location>
        <begin position="161"/>
        <end position="179"/>
    </location>
</feature>
<dbReference type="InterPro" id="IPR003784">
    <property type="entry name" value="BioY"/>
</dbReference>
<dbReference type="Pfam" id="PF02632">
    <property type="entry name" value="BioY"/>
    <property type="match status" value="1"/>
</dbReference>
<reference evidence="4 5" key="1">
    <citation type="submission" date="2019-03" db="EMBL/GenBank/DDBJ databases">
        <title>Genomic Encyclopedia of Type Strains, Phase IV (KMG-IV): sequencing the most valuable type-strain genomes for metagenomic binning, comparative biology and taxonomic classification.</title>
        <authorList>
            <person name="Goeker M."/>
        </authorList>
    </citation>
    <scope>NUCLEOTIDE SEQUENCE [LARGE SCALE GENOMIC DNA]</scope>
    <source>
        <strain evidence="4 5">DSM 24629</strain>
    </source>
</reference>
<dbReference type="Gene3D" id="1.10.1760.20">
    <property type="match status" value="1"/>
</dbReference>
<comment type="similarity">
    <text evidence="1 2">Belongs to the BioY family.</text>
</comment>